<protein>
    <submittedName>
        <fullName evidence="1">Uncharacterized protein</fullName>
    </submittedName>
</protein>
<dbReference type="AlphaFoldDB" id="A0A6S6S5L8"/>
<dbReference type="EMBL" id="CACVAS010000036">
    <property type="protein sequence ID" value="CAA6804962.1"/>
    <property type="molecule type" value="Genomic_DNA"/>
</dbReference>
<organism evidence="1">
    <name type="scientific">uncultured Sulfurovum sp</name>
    <dbReference type="NCBI Taxonomy" id="269237"/>
    <lineage>
        <taxon>Bacteria</taxon>
        <taxon>Pseudomonadati</taxon>
        <taxon>Campylobacterota</taxon>
        <taxon>Epsilonproteobacteria</taxon>
        <taxon>Campylobacterales</taxon>
        <taxon>Sulfurovaceae</taxon>
        <taxon>Sulfurovum</taxon>
        <taxon>environmental samples</taxon>
    </lineage>
</organism>
<gene>
    <name evidence="1" type="ORF">HELGO_WM2942</name>
</gene>
<accession>A0A6S6S5L8</accession>
<sequence>MRDIDELRKEFNNFSDKNFAQFGGDGQQCASDEEVDLQDYPSYTEALYAKLVAPNVSGIYISRWDIKDIASAAGDSMAIHPRKRMFELLMKYGTSKENMQSILYALEAHMENKIDIYNEFIDGYPTSKEVFQPKIDKARKTIKLFPQIIEEYFNDDIV</sequence>
<reference evidence="1" key="1">
    <citation type="submission" date="2020-01" db="EMBL/GenBank/DDBJ databases">
        <authorList>
            <person name="Meier V. D."/>
            <person name="Meier V D."/>
        </authorList>
    </citation>
    <scope>NUCLEOTIDE SEQUENCE</scope>
    <source>
        <strain evidence="1">HLG_WM_MAG_01</strain>
    </source>
</reference>
<evidence type="ECO:0000313" key="1">
    <source>
        <dbReference type="EMBL" id="CAA6804962.1"/>
    </source>
</evidence>
<name>A0A6S6S5L8_9BACT</name>
<proteinExistence type="predicted"/>